<feature type="domain" description="Heme haloperoxidase family profile" evidence="10">
    <location>
        <begin position="25"/>
        <end position="239"/>
    </location>
</feature>
<keyword evidence="6" id="KW-0408">Iron</keyword>
<comment type="cofactor">
    <cofactor evidence="1">
        <name>heme b</name>
        <dbReference type="ChEBI" id="CHEBI:60344"/>
    </cofactor>
</comment>
<dbReference type="GeneID" id="83198661"/>
<evidence type="ECO:0000256" key="8">
    <source>
        <dbReference type="SAM" id="MobiDB-lite"/>
    </source>
</evidence>
<evidence type="ECO:0000256" key="5">
    <source>
        <dbReference type="ARBA" id="ARBA00023002"/>
    </source>
</evidence>
<organism evidence="11 12">
    <name type="scientific">Penicillium chermesinum</name>
    <dbReference type="NCBI Taxonomy" id="63820"/>
    <lineage>
        <taxon>Eukaryota</taxon>
        <taxon>Fungi</taxon>
        <taxon>Dikarya</taxon>
        <taxon>Ascomycota</taxon>
        <taxon>Pezizomycotina</taxon>
        <taxon>Eurotiomycetes</taxon>
        <taxon>Eurotiomycetidae</taxon>
        <taxon>Eurotiales</taxon>
        <taxon>Aspergillaceae</taxon>
        <taxon>Penicillium</taxon>
    </lineage>
</organism>
<dbReference type="Gene3D" id="1.10.489.10">
    <property type="entry name" value="Chloroperoxidase-like"/>
    <property type="match status" value="1"/>
</dbReference>
<evidence type="ECO:0000256" key="4">
    <source>
        <dbReference type="ARBA" id="ARBA00022723"/>
    </source>
</evidence>
<keyword evidence="9" id="KW-0732">Signal</keyword>
<dbReference type="GO" id="GO:0046872">
    <property type="term" value="F:metal ion binding"/>
    <property type="evidence" value="ECO:0007669"/>
    <property type="project" value="UniProtKB-KW"/>
</dbReference>
<keyword evidence="2" id="KW-0575">Peroxidase</keyword>
<reference evidence="11" key="1">
    <citation type="submission" date="2022-11" db="EMBL/GenBank/DDBJ databases">
        <authorList>
            <person name="Petersen C."/>
        </authorList>
    </citation>
    <scope>NUCLEOTIDE SEQUENCE</scope>
    <source>
        <strain evidence="11">IBT 19713</strain>
    </source>
</reference>
<feature type="signal peptide" evidence="9">
    <location>
        <begin position="1"/>
        <end position="17"/>
    </location>
</feature>
<evidence type="ECO:0000256" key="2">
    <source>
        <dbReference type="ARBA" id="ARBA00022559"/>
    </source>
</evidence>
<accession>A0A9W9PJY5</accession>
<feature type="region of interest" description="Disordered" evidence="8">
    <location>
        <begin position="24"/>
        <end position="65"/>
    </location>
</feature>
<keyword evidence="5" id="KW-0560">Oxidoreductase</keyword>
<keyword evidence="12" id="KW-1185">Reference proteome</keyword>
<evidence type="ECO:0000313" key="11">
    <source>
        <dbReference type="EMBL" id="KAJ5247078.1"/>
    </source>
</evidence>
<evidence type="ECO:0000313" key="12">
    <source>
        <dbReference type="Proteomes" id="UP001150941"/>
    </source>
</evidence>
<dbReference type="PANTHER" id="PTHR33577:SF19">
    <property type="entry name" value="HEME HALOPEROXIDASE FAMILY PROFILE DOMAIN-CONTAINING PROTEIN-RELATED"/>
    <property type="match status" value="1"/>
</dbReference>
<dbReference type="InterPro" id="IPR036851">
    <property type="entry name" value="Chloroperoxidase-like_sf"/>
</dbReference>
<dbReference type="InterPro" id="IPR000028">
    <property type="entry name" value="Chloroperoxidase"/>
</dbReference>
<dbReference type="PROSITE" id="PS51405">
    <property type="entry name" value="HEME_HALOPEROXIDASE"/>
    <property type="match status" value="1"/>
</dbReference>
<dbReference type="EMBL" id="JAPQKS010000002">
    <property type="protein sequence ID" value="KAJ5247078.1"/>
    <property type="molecule type" value="Genomic_DNA"/>
</dbReference>
<gene>
    <name evidence="11" type="ORF">N7468_002061</name>
</gene>
<proteinExistence type="inferred from homology"/>
<sequence>MKLTIAAFASLLLTASAISLPADHPDVNWVPAGPGDSKRSTPDPGAVPNVEHSGQPRLSPHDGKNISQDQVVTALVSALNFDEETAIGQFQQALASNPVEGATTFSLADLRRHKVVEHDASLSRQDYYFSKNDHSFNAVVFAETLMAWGSEINVKSAAQARHARISTSKATNPSFSTDLLDSGYGESAVLIATIGDANTATANKAWAEYLFRNERLPTALGWEKPKYLVTGAVVGGIAGQIESEMKDLDEGIWKLFFNKRHPHAHRTHAH</sequence>
<evidence type="ECO:0000256" key="7">
    <source>
        <dbReference type="ARBA" id="ARBA00025795"/>
    </source>
</evidence>
<dbReference type="OrthoDB" id="407298at2759"/>
<keyword evidence="3" id="KW-0349">Heme</keyword>
<dbReference type="PANTHER" id="PTHR33577">
    <property type="entry name" value="STERIGMATOCYSTIN BIOSYNTHESIS PEROXIDASE STCC-RELATED"/>
    <property type="match status" value="1"/>
</dbReference>
<protein>
    <recommendedName>
        <fullName evidence="10">Heme haloperoxidase family profile domain-containing protein</fullName>
    </recommendedName>
</protein>
<dbReference type="RefSeq" id="XP_058334499.1">
    <property type="nucleotide sequence ID" value="XM_058471358.1"/>
</dbReference>
<dbReference type="GO" id="GO:0004601">
    <property type="term" value="F:peroxidase activity"/>
    <property type="evidence" value="ECO:0007669"/>
    <property type="project" value="UniProtKB-KW"/>
</dbReference>
<comment type="caution">
    <text evidence="11">The sequence shown here is derived from an EMBL/GenBank/DDBJ whole genome shotgun (WGS) entry which is preliminary data.</text>
</comment>
<reference evidence="11" key="2">
    <citation type="journal article" date="2023" name="IMA Fungus">
        <title>Comparative genomic study of the Penicillium genus elucidates a diverse pangenome and 15 lateral gene transfer events.</title>
        <authorList>
            <person name="Petersen C."/>
            <person name="Sorensen T."/>
            <person name="Nielsen M.R."/>
            <person name="Sondergaard T.E."/>
            <person name="Sorensen J.L."/>
            <person name="Fitzpatrick D.A."/>
            <person name="Frisvad J.C."/>
            <person name="Nielsen K.L."/>
        </authorList>
    </citation>
    <scope>NUCLEOTIDE SEQUENCE</scope>
    <source>
        <strain evidence="11">IBT 19713</strain>
    </source>
</reference>
<evidence type="ECO:0000256" key="6">
    <source>
        <dbReference type="ARBA" id="ARBA00023004"/>
    </source>
</evidence>
<keyword evidence="4" id="KW-0479">Metal-binding</keyword>
<dbReference type="SUPFAM" id="SSF47571">
    <property type="entry name" value="Cloroperoxidase"/>
    <property type="match status" value="1"/>
</dbReference>
<feature type="chain" id="PRO_5040778689" description="Heme haloperoxidase family profile domain-containing protein" evidence="9">
    <location>
        <begin position="18"/>
        <end position="270"/>
    </location>
</feature>
<evidence type="ECO:0000256" key="9">
    <source>
        <dbReference type="SAM" id="SignalP"/>
    </source>
</evidence>
<evidence type="ECO:0000259" key="10">
    <source>
        <dbReference type="PROSITE" id="PS51405"/>
    </source>
</evidence>
<evidence type="ECO:0000256" key="3">
    <source>
        <dbReference type="ARBA" id="ARBA00022617"/>
    </source>
</evidence>
<dbReference type="Proteomes" id="UP001150941">
    <property type="component" value="Unassembled WGS sequence"/>
</dbReference>
<evidence type="ECO:0000256" key="1">
    <source>
        <dbReference type="ARBA" id="ARBA00001970"/>
    </source>
</evidence>
<comment type="similarity">
    <text evidence="7">Belongs to the chloroperoxidase family.</text>
</comment>
<name>A0A9W9PJY5_9EURO</name>
<dbReference type="AlphaFoldDB" id="A0A9W9PJY5"/>
<dbReference type="Pfam" id="PF01328">
    <property type="entry name" value="Peroxidase_2"/>
    <property type="match status" value="1"/>
</dbReference>